<evidence type="ECO:0000256" key="3">
    <source>
        <dbReference type="ARBA" id="ARBA00020976"/>
    </source>
</evidence>
<dbReference type="GO" id="GO:0006891">
    <property type="term" value="P:intra-Golgi vesicle-mediated transport"/>
    <property type="evidence" value="ECO:0007669"/>
    <property type="project" value="TreeGrafter"/>
</dbReference>
<dbReference type="GO" id="GO:0005801">
    <property type="term" value="C:cis-Golgi network"/>
    <property type="evidence" value="ECO:0007669"/>
    <property type="project" value="InterPro"/>
</dbReference>
<dbReference type="PANTHER" id="PTHR13302">
    <property type="entry name" value="CONSERVED OLIGOMERIC GOLGI COMPLEX COMPONENT 3"/>
    <property type="match status" value="1"/>
</dbReference>
<evidence type="ECO:0000256" key="6">
    <source>
        <dbReference type="ARBA" id="ARBA00023034"/>
    </source>
</evidence>
<evidence type="ECO:0000313" key="11">
    <source>
        <dbReference type="EMBL" id="SSD60130.1"/>
    </source>
</evidence>
<keyword evidence="7" id="KW-0472">Membrane</keyword>
<evidence type="ECO:0000256" key="5">
    <source>
        <dbReference type="ARBA" id="ARBA00022927"/>
    </source>
</evidence>
<dbReference type="Pfam" id="PF20671">
    <property type="entry name" value="COG3_C"/>
    <property type="match status" value="1"/>
</dbReference>
<protein>
    <recommendedName>
        <fullName evidence="3">Conserved oligomeric Golgi complex subunit 3</fullName>
    </recommendedName>
    <alternativeName>
        <fullName evidence="8">Component of oligomeric Golgi complex 3</fullName>
    </alternativeName>
</protein>
<proteinExistence type="inferred from homology"/>
<keyword evidence="4" id="KW-0813">Transport</keyword>
<dbReference type="InterPro" id="IPR048685">
    <property type="entry name" value="COG3_C"/>
</dbReference>
<comment type="similarity">
    <text evidence="2">Belongs to the COG3 family.</text>
</comment>
<dbReference type="Proteomes" id="UP000262825">
    <property type="component" value="Unassembled WGS sequence"/>
</dbReference>
<evidence type="ECO:0000256" key="2">
    <source>
        <dbReference type="ARBA" id="ARBA00009936"/>
    </source>
</evidence>
<evidence type="ECO:0000256" key="8">
    <source>
        <dbReference type="ARBA" id="ARBA00031339"/>
    </source>
</evidence>
<dbReference type="GO" id="GO:0007030">
    <property type="term" value="P:Golgi organization"/>
    <property type="evidence" value="ECO:0007669"/>
    <property type="project" value="TreeGrafter"/>
</dbReference>
<keyword evidence="5" id="KW-0653">Protein transport</keyword>
<dbReference type="GO" id="GO:0032258">
    <property type="term" value="P:cytoplasm to vacuole targeting by the Cvt pathway"/>
    <property type="evidence" value="ECO:0007669"/>
    <property type="project" value="TreeGrafter"/>
</dbReference>
<evidence type="ECO:0000256" key="4">
    <source>
        <dbReference type="ARBA" id="ARBA00022448"/>
    </source>
</evidence>
<evidence type="ECO:0000256" key="7">
    <source>
        <dbReference type="ARBA" id="ARBA00023136"/>
    </source>
</evidence>
<dbReference type="AlphaFoldDB" id="A0A376B7N1"/>
<dbReference type="InterPro" id="IPR048320">
    <property type="entry name" value="COG3_N"/>
</dbReference>
<organism evidence="11 12">
    <name type="scientific">Saccharomycodes ludwigii</name>
    <dbReference type="NCBI Taxonomy" id="36035"/>
    <lineage>
        <taxon>Eukaryota</taxon>
        <taxon>Fungi</taxon>
        <taxon>Dikarya</taxon>
        <taxon>Ascomycota</taxon>
        <taxon>Saccharomycotina</taxon>
        <taxon>Saccharomycetes</taxon>
        <taxon>Saccharomycodales</taxon>
        <taxon>Saccharomycodaceae</taxon>
        <taxon>Saccharomycodes</taxon>
    </lineage>
</organism>
<accession>A0A376B7N1</accession>
<evidence type="ECO:0000313" key="12">
    <source>
        <dbReference type="Proteomes" id="UP000262825"/>
    </source>
</evidence>
<keyword evidence="6" id="KW-0333">Golgi apparatus</keyword>
<dbReference type="PANTHER" id="PTHR13302:SF8">
    <property type="entry name" value="CONSERVED OLIGOMERIC GOLGI COMPLEX SUBUNIT 3"/>
    <property type="match status" value="1"/>
</dbReference>
<evidence type="ECO:0000259" key="10">
    <source>
        <dbReference type="Pfam" id="PF20671"/>
    </source>
</evidence>
<evidence type="ECO:0000256" key="1">
    <source>
        <dbReference type="ARBA" id="ARBA00004395"/>
    </source>
</evidence>
<dbReference type="EMBL" id="UFAJ01000277">
    <property type="protein sequence ID" value="SSD60130.1"/>
    <property type="molecule type" value="Genomic_DNA"/>
</dbReference>
<gene>
    <name evidence="11" type="ORF">SCODWIG_01891</name>
</gene>
<keyword evidence="12" id="KW-1185">Reference proteome</keyword>
<dbReference type="Pfam" id="PF04136">
    <property type="entry name" value="COG3_N"/>
    <property type="match status" value="1"/>
</dbReference>
<dbReference type="InterPro" id="IPR007265">
    <property type="entry name" value="COG_su3"/>
</dbReference>
<reference evidence="12" key="1">
    <citation type="submission" date="2018-06" db="EMBL/GenBank/DDBJ databases">
        <authorList>
            <person name="Guldener U."/>
        </authorList>
    </citation>
    <scope>NUCLEOTIDE SEQUENCE [LARGE SCALE GENOMIC DNA]</scope>
    <source>
        <strain evidence="12">UTAD17</strain>
    </source>
</reference>
<name>A0A376B7N1_9ASCO</name>
<dbReference type="VEuPathDB" id="FungiDB:SCODWIG_01891"/>
<dbReference type="GO" id="GO:0006914">
    <property type="term" value="P:autophagy"/>
    <property type="evidence" value="ECO:0007669"/>
    <property type="project" value="TreeGrafter"/>
</dbReference>
<feature type="domain" description="Conserved oligomeric Golgi complex subunit 3 C-terminal" evidence="10">
    <location>
        <begin position="272"/>
        <end position="618"/>
    </location>
</feature>
<sequence>MKSVTSGRVRSQSIVSNIATSQNLKEDDLLHPSYKVPAIGSPKNLSLFKEKLKLLQTLLPNTNNNKNLFEEEFQLQAELEDDTSGRSNEYVNLIESFIDNLNSKNVNEYNVINEQVNSINNSFSGLAEKLDKLDIQHDNFYQKVGVLYEQFENLTLEKNLVSDYLKMFENLQYVNKKLVTFNFKFVNRRKDKIEEILNTIINSIVFLQNHTEFKSYDSYKFKFKQSLNKVCELITKYLNSVLLKGIVEDVTIKLGNISDTKNLQVSKSSKEILLYNKFSQANYSSIYYEIIGLLTDCIKALNNEQYYCRELEKDFLKSCYTNFQNARYKLLHPLIWLQLDEIIVNDKNSNTLVKFIQDNVLYFSSIFEKEFVLFNKFFPDFPSKTDIVNNWFETLCEPFYDSFRIRVLRENSIPILCDCISLLNKYYEFEEGSMEYELQFSQIKLNKLFEPILRDVQSRLVFKAQLYVETNVINYKPSLNEFIIANNKELDKDEMVQQFLDSCKISMNIKAGNVDDKEDHETNPDIILTRYYKPMIKALALLSKIYQMVSSSIFDDLAHHILHDCITSLKTAFEISINRNNNIDIILAYLSNLLFLRDQIECFDIQYISNEVYLDFTTLGAFWNTITRQNMNNIDNRNSSSEGHNMVNNSSSVIDGGRKSSTISLFSLARDSVPKVVNNMIDARTELMTELRNAVNIFTETCGKSLIGDCFTHLENGKLNEREAKLILNLEDGFQKIYKQIKMFIIDQSITNHLLDAIQEYIVESYNVYYNSLTTLLSSSSSAVTVGFSEKEVADLMYVDVFNEYLTNIIQKLKST</sequence>
<comment type="subcellular location">
    <subcellularLocation>
        <location evidence="1">Golgi apparatus membrane</location>
        <topology evidence="1">Peripheral membrane protein</topology>
    </subcellularLocation>
</comment>
<feature type="domain" description="Conserved oligomeric Golgi complex subunit 3 N-terminal" evidence="9">
    <location>
        <begin position="103"/>
        <end position="242"/>
    </location>
</feature>
<dbReference type="GO" id="GO:0017119">
    <property type="term" value="C:Golgi transport complex"/>
    <property type="evidence" value="ECO:0007669"/>
    <property type="project" value="TreeGrafter"/>
</dbReference>
<evidence type="ECO:0000259" key="9">
    <source>
        <dbReference type="Pfam" id="PF04136"/>
    </source>
</evidence>
<dbReference type="GO" id="GO:0000139">
    <property type="term" value="C:Golgi membrane"/>
    <property type="evidence" value="ECO:0007669"/>
    <property type="project" value="UniProtKB-SubCell"/>
</dbReference>
<dbReference type="OrthoDB" id="296793at2759"/>